<evidence type="ECO:0000259" key="1">
    <source>
        <dbReference type="Pfam" id="PF05548"/>
    </source>
</evidence>
<dbReference type="SUPFAM" id="SSF55486">
    <property type="entry name" value="Metalloproteases ('zincins'), catalytic domain"/>
    <property type="match status" value="1"/>
</dbReference>
<dbReference type="AlphaFoldDB" id="A0A7S3Q546"/>
<proteinExistence type="predicted"/>
<gene>
    <name evidence="2" type="ORF">CDEB00056_LOCUS10619</name>
</gene>
<sequence length="360" mass="39569">MPHTIFWFYNIGYRSSYKNKDNFISGKTEIILGRDAKFDIDANEILLESLPTFKYLKAADRNRDLQSKGIGSKTALVVRVVISDGSTTSNESEFGDSVFGTAGDSVTFSSQFDACSHGQFKISPTADNTGVSTSISNGVVTITLPDILTSQGHATMRNAISKELNLQFGVSSPRELADYAIYCLPPGSVKNSYALVNSYLSVFNDNHCLYQSGLMHEIGHNMNLGHSGERNPTSMYEDMSGLMGFTYSESDTRMCFSSAKSWQLGWYAKRSIDISAGGLRSYQGEVAGIIEDPSVESDPPILIKLNTSTSTDYYLNFNLASSFNRGTREGANRVLITEQGGDGENYEQSWLVQKLSRGMK</sequence>
<organism evidence="2">
    <name type="scientific">Chaetoceros debilis</name>
    <dbReference type="NCBI Taxonomy" id="122233"/>
    <lineage>
        <taxon>Eukaryota</taxon>
        <taxon>Sar</taxon>
        <taxon>Stramenopiles</taxon>
        <taxon>Ochrophyta</taxon>
        <taxon>Bacillariophyta</taxon>
        <taxon>Coscinodiscophyceae</taxon>
        <taxon>Chaetocerotophycidae</taxon>
        <taxon>Chaetocerotales</taxon>
        <taxon>Chaetocerotaceae</taxon>
        <taxon>Chaetoceros</taxon>
    </lineage>
</organism>
<reference evidence="2" key="1">
    <citation type="submission" date="2021-01" db="EMBL/GenBank/DDBJ databases">
        <authorList>
            <person name="Corre E."/>
            <person name="Pelletier E."/>
            <person name="Niang G."/>
            <person name="Scheremetjew M."/>
            <person name="Finn R."/>
            <person name="Kale V."/>
            <person name="Holt S."/>
            <person name="Cochrane G."/>
            <person name="Meng A."/>
            <person name="Brown T."/>
            <person name="Cohen L."/>
        </authorList>
    </citation>
    <scope>NUCLEOTIDE SEQUENCE</scope>
    <source>
        <strain evidence="2">MM31A-1</strain>
    </source>
</reference>
<dbReference type="InterPro" id="IPR008752">
    <property type="entry name" value="Peptidase_M11"/>
</dbReference>
<protein>
    <recommendedName>
        <fullName evidence="1">Peptidase M11 gametolysin domain-containing protein</fullName>
    </recommendedName>
</protein>
<feature type="domain" description="Peptidase M11 gametolysin" evidence="1">
    <location>
        <begin position="92"/>
        <end position="268"/>
    </location>
</feature>
<evidence type="ECO:0000313" key="2">
    <source>
        <dbReference type="EMBL" id="CAE0465778.1"/>
    </source>
</evidence>
<name>A0A7S3Q546_9STRA</name>
<accession>A0A7S3Q546</accession>
<dbReference type="Pfam" id="PF05548">
    <property type="entry name" value="Peptidase_M11"/>
    <property type="match status" value="1"/>
</dbReference>
<dbReference type="EMBL" id="HBIO01013708">
    <property type="protein sequence ID" value="CAE0465778.1"/>
    <property type="molecule type" value="Transcribed_RNA"/>
</dbReference>